<dbReference type="Proteomes" id="UP001416858">
    <property type="component" value="Unassembled WGS sequence"/>
</dbReference>
<proteinExistence type="predicted"/>
<reference evidence="2 3" key="1">
    <citation type="submission" date="2024-02" db="EMBL/GenBank/DDBJ databases">
        <title>Rhodopirellula caenicola NBRC 110016.</title>
        <authorList>
            <person name="Ichikawa N."/>
            <person name="Katano-Makiyama Y."/>
            <person name="Hidaka K."/>
        </authorList>
    </citation>
    <scope>NUCLEOTIDE SEQUENCE [LARGE SCALE GENOMIC DNA]</scope>
    <source>
        <strain evidence="2 3">NBRC 110016</strain>
    </source>
</reference>
<accession>A0ABP9VJF7</accession>
<keyword evidence="1" id="KW-0812">Transmembrane</keyword>
<keyword evidence="1" id="KW-1133">Transmembrane helix</keyword>
<organism evidence="2 3">
    <name type="scientific">Novipirellula caenicola</name>
    <dbReference type="NCBI Taxonomy" id="1536901"/>
    <lineage>
        <taxon>Bacteria</taxon>
        <taxon>Pseudomonadati</taxon>
        <taxon>Planctomycetota</taxon>
        <taxon>Planctomycetia</taxon>
        <taxon>Pirellulales</taxon>
        <taxon>Pirellulaceae</taxon>
        <taxon>Novipirellula</taxon>
    </lineage>
</organism>
<protein>
    <recommendedName>
        <fullName evidence="4">General secretion pathway GspH domain-containing protein</fullName>
    </recommendedName>
</protein>
<keyword evidence="3" id="KW-1185">Reference proteome</keyword>
<evidence type="ECO:0008006" key="4">
    <source>
        <dbReference type="Google" id="ProtNLM"/>
    </source>
</evidence>
<evidence type="ECO:0000256" key="1">
    <source>
        <dbReference type="SAM" id="Phobius"/>
    </source>
</evidence>
<evidence type="ECO:0000313" key="3">
    <source>
        <dbReference type="Proteomes" id="UP001416858"/>
    </source>
</evidence>
<name>A0ABP9VJF7_9BACT</name>
<dbReference type="RefSeq" id="WP_345682381.1">
    <property type="nucleotide sequence ID" value="NZ_BAABRO010000001.1"/>
</dbReference>
<keyword evidence="1" id="KW-0472">Membrane</keyword>
<sequence length="152" mass="16616">MVPKSKRNGVTLIEAVMVVVLLSASAVASSFVLRPRWSSQRSVTGVIHHVADALEMARNTSITNQADVRVERIRKDGQAMLLITEVAGPIRDERVTWFDLGPEVTVEGTPSEILFSPLGTANRDLRWRIIQGGVSGEVRVSPTTGKVQFQVP</sequence>
<comment type="caution">
    <text evidence="2">The sequence shown here is derived from an EMBL/GenBank/DDBJ whole genome shotgun (WGS) entry which is preliminary data.</text>
</comment>
<dbReference type="EMBL" id="BAABRO010000001">
    <property type="protein sequence ID" value="GAA5505335.1"/>
    <property type="molecule type" value="Genomic_DNA"/>
</dbReference>
<gene>
    <name evidence="2" type="ORF">Rcae01_00779</name>
</gene>
<feature type="transmembrane region" description="Helical" evidence="1">
    <location>
        <begin position="12"/>
        <end position="33"/>
    </location>
</feature>
<evidence type="ECO:0000313" key="2">
    <source>
        <dbReference type="EMBL" id="GAA5505335.1"/>
    </source>
</evidence>